<evidence type="ECO:0000256" key="28">
    <source>
        <dbReference type="ARBA" id="ARBA00042368"/>
    </source>
</evidence>
<dbReference type="EC" id="2.7.11.17" evidence="5"/>
<keyword evidence="9" id="KW-0597">Phosphoprotein</keyword>
<feature type="repeat" description="Solcar" evidence="40">
    <location>
        <begin position="108"/>
        <end position="200"/>
    </location>
</feature>
<dbReference type="InterPro" id="IPR018108">
    <property type="entry name" value="MCP_transmembrane"/>
</dbReference>
<dbReference type="GO" id="GO:0005654">
    <property type="term" value="C:nucleoplasm"/>
    <property type="evidence" value="ECO:0007669"/>
    <property type="project" value="UniProtKB-ARBA"/>
</dbReference>
<dbReference type="InterPro" id="IPR002067">
    <property type="entry name" value="MCP"/>
</dbReference>
<dbReference type="Gene3D" id="1.10.510.10">
    <property type="entry name" value="Transferase(Phosphotransferase) domain 1"/>
    <property type="match status" value="1"/>
</dbReference>
<sequence length="781" mass="87212">MATTIASELAPTVGVKIFSAGAAACVADLVTFPLDTAKVRLQIQGESKTAKRYRGVFGTLVTMVKTEGPRSLYSGLVAGLHRQMSFASVRIGLYDSMKQFYTRGSGDVGIGTRILAGSTTGAMAVTFAQPTDVVKVRFQAQVRLPESGAVKRYDSTLSAYRTIARDEGIRGLWKGCLPNVTRNVIVNCSELVTYDIIKELILKYKLMTDNMPCHFTAGFAAGFCTTIVASPVDVVKTRYMNSLPCQYSGAINCALTMLLKEGPTAFYKGFMPSFLRLGSWNIVMFLSRGNSCWDIYESPDQTWTADDMETFTLSSRHPQSFYVAANDTDPDCGADMDSENPENPAELEDLVAAMNITANRLTPPNGYRTRSPLAPSYRKMSLQERRIARQPTIETKRVSITDGEDCVQLNQYKLQNQIGKGSYGVVKLAYDEDSEEYYAMKVVSKKRLMKQCGFIRRWPSQGSQQDPYPEAVLPLDRVYKEIAILKKLDHHNVVKLVEVLDDPNEDGLHMAFELMTKGPVMEVPTDNPLTEEQARFYFRDVVLGIEYLHYHKIIHRDIKPSNLLLGDDGHVKIADFGVSREFKGTDAMLSGTAGTPAFMAPETMTEHEHTFSGKAVDLWAMGVTLFCFVFGKCPFYDEYIVALHNKIKKDPVVFPEIPAISKDLRDLIKRMLDKNPETRITLPEVKVHPWVTENGTDLLPLEEEHCTALELTEEEVKNSVRLIPSLSAVILVKSMLRKRSFSNPFECQGRRAERSMSAPVGLLTDLASLRSSFWHSLPQGK</sequence>
<evidence type="ECO:0000256" key="10">
    <source>
        <dbReference type="ARBA" id="ARBA00022679"/>
    </source>
</evidence>
<keyword evidence="20 40" id="KW-0472">Membrane</keyword>
<evidence type="ECO:0000256" key="34">
    <source>
        <dbReference type="ARBA" id="ARBA00050345"/>
    </source>
</evidence>
<evidence type="ECO:0000256" key="23">
    <source>
        <dbReference type="ARBA" id="ARBA00024169"/>
    </source>
</evidence>
<evidence type="ECO:0000256" key="7">
    <source>
        <dbReference type="ARBA" id="ARBA00022490"/>
    </source>
</evidence>
<comment type="catalytic activity">
    <reaction evidence="37">
        <text>L-aspartate(out) + phosphate(in) + H(+)(in) = L-aspartate(in) + phosphate(out) + H(+)(out)</text>
        <dbReference type="Rhea" id="RHEA:73307"/>
        <dbReference type="ChEBI" id="CHEBI:15378"/>
        <dbReference type="ChEBI" id="CHEBI:29991"/>
        <dbReference type="ChEBI" id="CHEBI:43474"/>
    </reaction>
</comment>
<keyword evidence="13 41" id="KW-0547">Nucleotide-binding</keyword>
<dbReference type="AlphaFoldDB" id="A0AAW0MXE5"/>
<comment type="catalytic activity">
    <reaction evidence="25">
        <text>phosphate(in) = phosphate(out)</text>
        <dbReference type="Rhea" id="RHEA:32823"/>
        <dbReference type="ChEBI" id="CHEBI:43474"/>
    </reaction>
</comment>
<dbReference type="GO" id="GO:0005743">
    <property type="term" value="C:mitochondrial inner membrane"/>
    <property type="evidence" value="ECO:0007669"/>
    <property type="project" value="UniProtKB-SubCell"/>
</dbReference>
<feature type="binding site" evidence="41">
    <location>
        <position position="441"/>
    </location>
    <ligand>
        <name>ATP</name>
        <dbReference type="ChEBI" id="CHEBI:30616"/>
    </ligand>
</feature>
<evidence type="ECO:0000256" key="18">
    <source>
        <dbReference type="ARBA" id="ARBA00022989"/>
    </source>
</evidence>
<evidence type="ECO:0000256" key="2">
    <source>
        <dbReference type="ARBA" id="ARBA00004448"/>
    </source>
</evidence>
<reference evidence="44" key="1">
    <citation type="submission" date="2024-04" db="EMBL/GenBank/DDBJ databases">
        <title>Salinicola lusitanus LLJ914,a marine bacterium isolated from the Okinawa Trough.</title>
        <authorList>
            <person name="Li J."/>
        </authorList>
    </citation>
    <scope>NUCLEOTIDE SEQUENCE [LARGE SCALE GENOMIC DNA]</scope>
</reference>
<name>A0AAW0MXE5_9GOBI</name>
<comment type="catalytic activity">
    <reaction evidence="34">
        <text>oxaloacetate(out) + phosphate(in) + H(+)(in) = oxaloacetate(in) + phosphate(out) + H(+)(out)</text>
        <dbReference type="Rhea" id="RHEA:73303"/>
        <dbReference type="ChEBI" id="CHEBI:15378"/>
        <dbReference type="ChEBI" id="CHEBI:16452"/>
        <dbReference type="ChEBI" id="CHEBI:43474"/>
    </reaction>
</comment>
<keyword evidence="44" id="KW-1185">Reference proteome</keyword>
<evidence type="ECO:0000256" key="33">
    <source>
        <dbReference type="ARBA" id="ARBA00050147"/>
    </source>
</evidence>
<dbReference type="PRINTS" id="PR00784">
    <property type="entry name" value="MTUNCOUPLING"/>
</dbReference>
<comment type="catalytic activity">
    <reaction evidence="35">
        <text>sulfate(out) + phosphate(in) + H(+)(in) = sulfate(in) + phosphate(out) + H(+)(out)</text>
        <dbReference type="Rhea" id="RHEA:73391"/>
        <dbReference type="ChEBI" id="CHEBI:15378"/>
        <dbReference type="ChEBI" id="CHEBI:16189"/>
        <dbReference type="ChEBI" id="CHEBI:43474"/>
    </reaction>
</comment>
<evidence type="ECO:0000256" key="26">
    <source>
        <dbReference type="ARBA" id="ARBA00036759"/>
    </source>
</evidence>
<keyword evidence="14" id="KW-0418">Kinase</keyword>
<dbReference type="FunFam" id="1.10.510.10:FF:000091">
    <property type="entry name" value="Calcium/calmodulin-dependent protein kinase kinase 2 isoform 1"/>
    <property type="match status" value="1"/>
</dbReference>
<evidence type="ECO:0000256" key="27">
    <source>
        <dbReference type="ARBA" id="ARBA00038614"/>
    </source>
</evidence>
<comment type="subunit">
    <text evidence="27">Homotetramer. Adopts an asymmetrical dimer of dimers functional form.</text>
</comment>
<keyword evidence="16 41" id="KW-0067">ATP-binding</keyword>
<dbReference type="GO" id="GO:0005524">
    <property type="term" value="F:ATP binding"/>
    <property type="evidence" value="ECO:0007669"/>
    <property type="project" value="UniProtKB-UniRule"/>
</dbReference>
<evidence type="ECO:0000256" key="20">
    <source>
        <dbReference type="ARBA" id="ARBA00023136"/>
    </source>
</evidence>
<dbReference type="FunFam" id="3.30.200.20:FF:000429">
    <property type="entry name" value="Calcium/calmodulin-dependent protein kinase kinase"/>
    <property type="match status" value="1"/>
</dbReference>
<evidence type="ECO:0000256" key="12">
    <source>
        <dbReference type="ARBA" id="ARBA00022737"/>
    </source>
</evidence>
<dbReference type="Proteomes" id="UP001460270">
    <property type="component" value="Unassembled WGS sequence"/>
</dbReference>
<feature type="domain" description="Protein kinase" evidence="42">
    <location>
        <begin position="412"/>
        <end position="691"/>
    </location>
</feature>
<evidence type="ECO:0000256" key="31">
    <source>
        <dbReference type="ARBA" id="ARBA00047307"/>
    </source>
</evidence>
<comment type="catalytic activity">
    <reaction evidence="36">
        <text>malonate(out) + phosphate(in) + H(+)(in) = malonate(in) + phosphate(out) + H(+)(out)</text>
        <dbReference type="Rhea" id="RHEA:73387"/>
        <dbReference type="ChEBI" id="CHEBI:15378"/>
        <dbReference type="ChEBI" id="CHEBI:15792"/>
        <dbReference type="ChEBI" id="CHEBI:43474"/>
    </reaction>
</comment>
<dbReference type="FunFam" id="1.50.40.10:FF:000008">
    <property type="entry name" value="Mitochondrial uncoupling protein 2"/>
    <property type="match status" value="1"/>
</dbReference>
<keyword evidence="15" id="KW-0999">Mitochondrion inner membrane</keyword>
<evidence type="ECO:0000256" key="16">
    <source>
        <dbReference type="ARBA" id="ARBA00022840"/>
    </source>
</evidence>
<dbReference type="PROSITE" id="PS00108">
    <property type="entry name" value="PROTEIN_KINASE_ST"/>
    <property type="match status" value="1"/>
</dbReference>
<evidence type="ECO:0000256" key="3">
    <source>
        <dbReference type="ARBA" id="ARBA00004496"/>
    </source>
</evidence>
<evidence type="ECO:0000256" key="35">
    <source>
        <dbReference type="ARBA" id="ARBA00050909"/>
    </source>
</evidence>
<comment type="catalytic activity">
    <reaction evidence="30">
        <text>a long-chain fatty acid(out) = a long-chain fatty acid(in)</text>
        <dbReference type="Rhea" id="RHEA:39283"/>
        <dbReference type="ChEBI" id="CHEBI:57560"/>
    </reaction>
</comment>
<dbReference type="SMART" id="SM00220">
    <property type="entry name" value="S_TKc"/>
    <property type="match status" value="1"/>
</dbReference>
<keyword evidence="6" id="KW-0813">Transport</keyword>
<dbReference type="InterPro" id="IPR017441">
    <property type="entry name" value="Protein_kinase_ATP_BS"/>
</dbReference>
<evidence type="ECO:0000259" key="42">
    <source>
        <dbReference type="PROSITE" id="PS50011"/>
    </source>
</evidence>
<keyword evidence="18" id="KW-1133">Transmembrane helix</keyword>
<dbReference type="CDD" id="cd14118">
    <property type="entry name" value="STKc_CAMKK"/>
    <property type="match status" value="1"/>
</dbReference>
<evidence type="ECO:0000256" key="24">
    <source>
        <dbReference type="ARBA" id="ARBA00035830"/>
    </source>
</evidence>
<keyword evidence="10" id="KW-0808">Transferase</keyword>
<evidence type="ECO:0000256" key="15">
    <source>
        <dbReference type="ARBA" id="ARBA00022792"/>
    </source>
</evidence>
<feature type="repeat" description="Solcar" evidence="40">
    <location>
        <begin position="11"/>
        <end position="100"/>
    </location>
</feature>
<evidence type="ECO:0000256" key="19">
    <source>
        <dbReference type="ARBA" id="ARBA00023128"/>
    </source>
</evidence>
<comment type="catalytic activity">
    <reaction evidence="32">
        <text>L-seryl-[protein] + ATP = O-phospho-L-seryl-[protein] + ADP + H(+)</text>
        <dbReference type="Rhea" id="RHEA:17989"/>
        <dbReference type="Rhea" id="RHEA-COMP:9863"/>
        <dbReference type="Rhea" id="RHEA-COMP:11604"/>
        <dbReference type="ChEBI" id="CHEBI:15378"/>
        <dbReference type="ChEBI" id="CHEBI:29999"/>
        <dbReference type="ChEBI" id="CHEBI:30616"/>
        <dbReference type="ChEBI" id="CHEBI:83421"/>
        <dbReference type="ChEBI" id="CHEBI:456216"/>
        <dbReference type="EC" id="2.7.11.17"/>
    </reaction>
</comment>
<dbReference type="Pfam" id="PF00153">
    <property type="entry name" value="Mito_carr"/>
    <property type="match status" value="3"/>
</dbReference>
<dbReference type="InterPro" id="IPR011009">
    <property type="entry name" value="Kinase-like_dom_sf"/>
</dbReference>
<evidence type="ECO:0000256" key="30">
    <source>
        <dbReference type="ARBA" id="ARBA00044461"/>
    </source>
</evidence>
<comment type="catalytic activity">
    <reaction evidence="33">
        <text>(S)-malate(out) + phosphate(in) + H(+)(in) = (S)-malate(in) + phosphate(out) + H(+)(out)</text>
        <dbReference type="Rhea" id="RHEA:73299"/>
        <dbReference type="ChEBI" id="CHEBI:15378"/>
        <dbReference type="ChEBI" id="CHEBI:15589"/>
        <dbReference type="ChEBI" id="CHEBI:43474"/>
    </reaction>
</comment>
<dbReference type="EMBL" id="JBBPFD010000021">
    <property type="protein sequence ID" value="KAK7883078.1"/>
    <property type="molecule type" value="Genomic_DNA"/>
</dbReference>
<dbReference type="InterPro" id="IPR050391">
    <property type="entry name" value="Mito_Metabolite_Transporter"/>
</dbReference>
<keyword evidence="7" id="KW-0963">Cytoplasm</keyword>
<evidence type="ECO:0000256" key="36">
    <source>
        <dbReference type="ARBA" id="ARBA00051520"/>
    </source>
</evidence>
<evidence type="ECO:0000256" key="11">
    <source>
        <dbReference type="ARBA" id="ARBA00022692"/>
    </source>
</evidence>
<dbReference type="PROSITE" id="PS50011">
    <property type="entry name" value="PROTEIN_KINASE_DOM"/>
    <property type="match status" value="1"/>
</dbReference>
<feature type="repeat" description="Solcar" evidence="40">
    <location>
        <begin position="209"/>
        <end position="294"/>
    </location>
</feature>
<keyword evidence="21" id="KW-0539">Nucleus</keyword>
<evidence type="ECO:0000256" key="32">
    <source>
        <dbReference type="ARBA" id="ARBA00047430"/>
    </source>
</evidence>
<evidence type="ECO:0000256" key="13">
    <source>
        <dbReference type="ARBA" id="ARBA00022741"/>
    </source>
</evidence>
<comment type="catalytic activity">
    <reaction evidence="31">
        <text>L-threonyl-[protein] + ATP = O-phospho-L-threonyl-[protein] + ADP + H(+)</text>
        <dbReference type="Rhea" id="RHEA:46608"/>
        <dbReference type="Rhea" id="RHEA-COMP:11060"/>
        <dbReference type="Rhea" id="RHEA-COMP:11605"/>
        <dbReference type="ChEBI" id="CHEBI:15378"/>
        <dbReference type="ChEBI" id="CHEBI:30013"/>
        <dbReference type="ChEBI" id="CHEBI:30616"/>
        <dbReference type="ChEBI" id="CHEBI:61977"/>
        <dbReference type="ChEBI" id="CHEBI:456216"/>
        <dbReference type="EC" id="2.7.11.17"/>
    </reaction>
</comment>
<dbReference type="InterPro" id="IPR008271">
    <property type="entry name" value="Ser/Thr_kinase_AS"/>
</dbReference>
<evidence type="ECO:0000313" key="43">
    <source>
        <dbReference type="EMBL" id="KAK7883078.1"/>
    </source>
</evidence>
<evidence type="ECO:0000256" key="41">
    <source>
        <dbReference type="PROSITE-ProRule" id="PRU10141"/>
    </source>
</evidence>
<dbReference type="SUPFAM" id="SSF56112">
    <property type="entry name" value="Protein kinase-like (PK-like)"/>
    <property type="match status" value="1"/>
</dbReference>
<keyword evidence="17" id="KW-0112">Calmodulin-binding</keyword>
<dbReference type="GO" id="GO:0004683">
    <property type="term" value="F:calcium/calmodulin-dependent protein kinase activity"/>
    <property type="evidence" value="ECO:0007669"/>
    <property type="project" value="UniProtKB-EC"/>
</dbReference>
<evidence type="ECO:0000256" key="40">
    <source>
        <dbReference type="PROSITE-ProRule" id="PRU00282"/>
    </source>
</evidence>
<dbReference type="PANTHER" id="PTHR45618">
    <property type="entry name" value="MITOCHONDRIAL DICARBOXYLATE CARRIER-RELATED"/>
    <property type="match status" value="1"/>
</dbReference>
<keyword evidence="8" id="KW-0723">Serine/threonine-protein kinase</keyword>
<evidence type="ECO:0000256" key="17">
    <source>
        <dbReference type="ARBA" id="ARBA00022860"/>
    </source>
</evidence>
<evidence type="ECO:0000313" key="44">
    <source>
        <dbReference type="Proteomes" id="UP001460270"/>
    </source>
</evidence>
<dbReference type="SUPFAM" id="SSF103506">
    <property type="entry name" value="Mitochondrial carrier"/>
    <property type="match status" value="1"/>
</dbReference>
<evidence type="ECO:0000256" key="29">
    <source>
        <dbReference type="ARBA" id="ARBA00042647"/>
    </source>
</evidence>
<keyword evidence="12" id="KW-0677">Repeat</keyword>
<evidence type="ECO:0000256" key="21">
    <source>
        <dbReference type="ARBA" id="ARBA00023242"/>
    </source>
</evidence>
<comment type="catalytic activity">
    <reaction evidence="22">
        <text>chloride(in) = chloride(out)</text>
        <dbReference type="Rhea" id="RHEA:29823"/>
        <dbReference type="ChEBI" id="CHEBI:17996"/>
    </reaction>
</comment>
<organism evidence="43 44">
    <name type="scientific">Mugilogobius chulae</name>
    <name type="common">yellowstripe goby</name>
    <dbReference type="NCBI Taxonomy" id="88201"/>
    <lineage>
        <taxon>Eukaryota</taxon>
        <taxon>Metazoa</taxon>
        <taxon>Chordata</taxon>
        <taxon>Craniata</taxon>
        <taxon>Vertebrata</taxon>
        <taxon>Euteleostomi</taxon>
        <taxon>Actinopterygii</taxon>
        <taxon>Neopterygii</taxon>
        <taxon>Teleostei</taxon>
        <taxon>Neoteleostei</taxon>
        <taxon>Acanthomorphata</taxon>
        <taxon>Gobiaria</taxon>
        <taxon>Gobiiformes</taxon>
        <taxon>Gobioidei</taxon>
        <taxon>Gobiidae</taxon>
        <taxon>Gobionellinae</taxon>
        <taxon>Mugilogobius</taxon>
    </lineage>
</organism>
<evidence type="ECO:0000256" key="39">
    <source>
        <dbReference type="ARBA" id="ARBA00074760"/>
    </source>
</evidence>
<evidence type="ECO:0000256" key="37">
    <source>
        <dbReference type="ARBA" id="ARBA00052608"/>
    </source>
</evidence>
<comment type="catalytic activity">
    <reaction evidence="23">
        <text>H(+)(in) = H(+)(out)</text>
        <dbReference type="Rhea" id="RHEA:34979"/>
        <dbReference type="ChEBI" id="CHEBI:15378"/>
    </reaction>
</comment>
<evidence type="ECO:0000256" key="22">
    <source>
        <dbReference type="ARBA" id="ARBA00024167"/>
    </source>
</evidence>
<dbReference type="InterPro" id="IPR000719">
    <property type="entry name" value="Prot_kinase_dom"/>
</dbReference>
<evidence type="ECO:0000256" key="5">
    <source>
        <dbReference type="ARBA" id="ARBA00012434"/>
    </source>
</evidence>
<gene>
    <name evidence="43" type="ORF">WMY93_029252</name>
</gene>
<dbReference type="PROSITE" id="PS50920">
    <property type="entry name" value="SOLCAR"/>
    <property type="match status" value="3"/>
</dbReference>
<proteinExistence type="inferred from homology"/>
<comment type="catalytic activity">
    <reaction evidence="26">
        <text>(S)-malate(out) = (S)-malate(in)</text>
        <dbReference type="Rhea" id="RHEA:74555"/>
        <dbReference type="ChEBI" id="CHEBI:15589"/>
    </reaction>
</comment>
<evidence type="ECO:0000256" key="25">
    <source>
        <dbReference type="ARBA" id="ARBA00036616"/>
    </source>
</evidence>
<evidence type="ECO:0000256" key="4">
    <source>
        <dbReference type="ARBA" id="ARBA00006375"/>
    </source>
</evidence>
<evidence type="ECO:0000256" key="38">
    <source>
        <dbReference type="ARBA" id="ARBA00054589"/>
    </source>
</evidence>
<dbReference type="Pfam" id="PF00069">
    <property type="entry name" value="Pkinase"/>
    <property type="match status" value="1"/>
</dbReference>
<dbReference type="GO" id="GO:0005516">
    <property type="term" value="F:calmodulin binding"/>
    <property type="evidence" value="ECO:0007669"/>
    <property type="project" value="UniProtKB-KW"/>
</dbReference>
<keyword evidence="11 40" id="KW-0812">Transmembrane</keyword>
<comment type="subcellular location">
    <subcellularLocation>
        <location evidence="3">Cytoplasm</location>
    </subcellularLocation>
    <subcellularLocation>
        <location evidence="2">Mitochondrion inner membrane</location>
        <topology evidence="2">Multi-pass membrane protein</topology>
    </subcellularLocation>
    <subcellularLocation>
        <location evidence="1">Nucleus</location>
    </subcellularLocation>
</comment>
<comment type="function">
    <text evidence="38">Antiporter that exports dicarboxylate intermediates of the Krebs cycle in exchange for phosphate plus a proton across the inner membrane of mitochondria, a process driven by mitochondrial motive force with an overall impact on glycolysis, glutaminolysis and glutathione-dependent redox balance. Continuous export of oxaloacetate and related four-carbon dicarboxylates from mitochondrial matrix into the cytosol negatively regulates the oxidation of acetyl-CoA substrates via the Krebs cycle, lowering the ATP/ADP ratio and reactive oxygen species (ROS) production. May mediate inducible proton entry into the mitochondrial matrix affecting ATP turnover as a protection mechanism against oxidative stress. The proton currents are most likely associated with fatty acid flipping across the inner membrane of mitochondria in a metabolic process regulated by free fatty acids and purine nucleotides.</text>
</comment>
<protein>
    <recommendedName>
        <fullName evidence="39">Dicarboxylate carrier UCP2</fullName>
        <ecNumber evidence="5">2.7.11.17</ecNumber>
    </recommendedName>
    <alternativeName>
        <fullName evidence="29">Mitochondrial uncoupling protein 2</fullName>
    </alternativeName>
    <alternativeName>
        <fullName evidence="28">Solute carrier family 25 member 8</fullName>
    </alternativeName>
</protein>
<dbReference type="PROSITE" id="PS00107">
    <property type="entry name" value="PROTEIN_KINASE_ATP"/>
    <property type="match status" value="1"/>
</dbReference>
<evidence type="ECO:0000256" key="6">
    <source>
        <dbReference type="ARBA" id="ARBA00022448"/>
    </source>
</evidence>
<evidence type="ECO:0000256" key="14">
    <source>
        <dbReference type="ARBA" id="ARBA00022777"/>
    </source>
</evidence>
<accession>A0AAW0MXE5</accession>
<evidence type="ECO:0000256" key="1">
    <source>
        <dbReference type="ARBA" id="ARBA00004123"/>
    </source>
</evidence>
<evidence type="ECO:0000256" key="8">
    <source>
        <dbReference type="ARBA" id="ARBA00022527"/>
    </source>
</evidence>
<evidence type="ECO:0000256" key="9">
    <source>
        <dbReference type="ARBA" id="ARBA00022553"/>
    </source>
</evidence>
<comment type="caution">
    <text evidence="43">The sequence shown here is derived from an EMBL/GenBank/DDBJ whole genome shotgun (WGS) entry which is preliminary data.</text>
</comment>
<dbReference type="GO" id="GO:0055085">
    <property type="term" value="P:transmembrane transport"/>
    <property type="evidence" value="ECO:0007669"/>
    <property type="project" value="InterPro"/>
</dbReference>
<comment type="similarity">
    <text evidence="4">Belongs to the mitochondrial carrier (TC 2.A.29) family.</text>
</comment>
<dbReference type="Gene3D" id="1.50.40.10">
    <property type="entry name" value="Mitochondrial carrier domain"/>
    <property type="match status" value="1"/>
</dbReference>
<keyword evidence="19" id="KW-0496">Mitochondrion</keyword>
<dbReference type="Gene3D" id="3.30.200.20">
    <property type="entry name" value="Phosphorylase Kinase, domain 1"/>
    <property type="match status" value="1"/>
</dbReference>
<dbReference type="InterPro" id="IPR023395">
    <property type="entry name" value="MCP_dom_sf"/>
</dbReference>
<comment type="catalytic activity">
    <reaction evidence="24">
        <text>L-aspartate(out) = L-aspartate(in)</text>
        <dbReference type="Rhea" id="RHEA:66332"/>
        <dbReference type="ChEBI" id="CHEBI:29991"/>
    </reaction>
</comment>